<evidence type="ECO:0000256" key="6">
    <source>
        <dbReference type="ARBA" id="ARBA00022630"/>
    </source>
</evidence>
<dbReference type="RefSeq" id="WP_091279714.1">
    <property type="nucleotide sequence ID" value="NZ_FAOZ01000014.1"/>
</dbReference>
<dbReference type="UniPathway" id="UPA00253">
    <property type="reaction ID" value="UER00326"/>
</dbReference>
<gene>
    <name evidence="18" type="ORF">Ga0074812_11499</name>
</gene>
<name>A0A0S4QSB7_9ACTN</name>
<dbReference type="AlphaFoldDB" id="A0A0S4QSB7"/>
<evidence type="ECO:0000256" key="4">
    <source>
        <dbReference type="ARBA" id="ARBA00012173"/>
    </source>
</evidence>
<evidence type="ECO:0000256" key="12">
    <source>
        <dbReference type="NCBIfam" id="TIGR00551"/>
    </source>
</evidence>
<keyword evidence="8 14" id="KW-0274">FAD</keyword>
<dbReference type="GO" id="GO:0008734">
    <property type="term" value="F:L-aspartate oxidase activity"/>
    <property type="evidence" value="ECO:0007669"/>
    <property type="project" value="UniProtKB-UniRule"/>
</dbReference>
<evidence type="ECO:0000256" key="9">
    <source>
        <dbReference type="ARBA" id="ARBA00023002"/>
    </source>
</evidence>
<evidence type="ECO:0000256" key="1">
    <source>
        <dbReference type="ARBA" id="ARBA00001974"/>
    </source>
</evidence>
<keyword evidence="6 14" id="KW-0285">Flavoprotein</keyword>
<comment type="subcellular location">
    <subcellularLocation>
        <location evidence="14">Cytoplasm</location>
    </subcellularLocation>
</comment>
<dbReference type="SUPFAM" id="SSF56425">
    <property type="entry name" value="Succinate dehydrogenase/fumarate reductase flavoprotein, catalytic domain"/>
    <property type="match status" value="1"/>
</dbReference>
<dbReference type="Gene3D" id="1.20.58.100">
    <property type="entry name" value="Fumarate reductase/succinate dehydrogenase flavoprotein-like, C-terminal domain"/>
    <property type="match status" value="1"/>
</dbReference>
<protein>
    <recommendedName>
        <fullName evidence="5 12">L-aspartate oxidase</fullName>
        <ecNumber evidence="4 12">1.4.3.16</ecNumber>
    </recommendedName>
</protein>
<dbReference type="SUPFAM" id="SSF46977">
    <property type="entry name" value="Succinate dehydrogenase/fumarate reductase flavoprotein C-terminal domain"/>
    <property type="match status" value="1"/>
</dbReference>
<dbReference type="InterPro" id="IPR027477">
    <property type="entry name" value="Succ_DH/fumarate_Rdtase_cat_sf"/>
</dbReference>
<dbReference type="Proteomes" id="UP000198802">
    <property type="component" value="Unassembled WGS sequence"/>
</dbReference>
<evidence type="ECO:0000259" key="16">
    <source>
        <dbReference type="Pfam" id="PF00890"/>
    </source>
</evidence>
<dbReference type="PANTHER" id="PTHR42716:SF2">
    <property type="entry name" value="L-ASPARTATE OXIDASE, CHLOROPLASTIC"/>
    <property type="match status" value="1"/>
</dbReference>
<dbReference type="EC" id="1.4.3.16" evidence="4 12"/>
<reference evidence="19" key="1">
    <citation type="submission" date="2015-11" db="EMBL/GenBank/DDBJ databases">
        <authorList>
            <person name="Varghese N."/>
        </authorList>
    </citation>
    <scope>NUCLEOTIDE SEQUENCE [LARGE SCALE GENOMIC DNA]</scope>
    <source>
        <strain evidence="19">DSM 45899</strain>
    </source>
</reference>
<evidence type="ECO:0000256" key="14">
    <source>
        <dbReference type="RuleBase" id="RU362049"/>
    </source>
</evidence>
<proteinExistence type="inferred from homology"/>
<feature type="region of interest" description="Disordered" evidence="15">
    <location>
        <begin position="418"/>
        <end position="437"/>
    </location>
</feature>
<feature type="compositionally biased region" description="Low complexity" evidence="15">
    <location>
        <begin position="585"/>
        <end position="603"/>
    </location>
</feature>
<dbReference type="InterPro" id="IPR015939">
    <property type="entry name" value="Fum_Rdtase/Succ_DH_flav-like_C"/>
</dbReference>
<dbReference type="PANTHER" id="PTHR42716">
    <property type="entry name" value="L-ASPARTATE OXIDASE"/>
    <property type="match status" value="1"/>
</dbReference>
<evidence type="ECO:0000259" key="17">
    <source>
        <dbReference type="Pfam" id="PF02910"/>
    </source>
</evidence>
<sequence length="603" mass="62435">MPVLPHRLGAPRPGWSRDADVVVIGSGIAGLTTVLRTRAASPDRRVLLVTKALLDAGSTRWAQGGIAAALSAEDSPAEHLRDTLVAGVGLCDPAAVEVLVTEGPARVRELAALGARFDRDAGGDFSLTREGGHLRDRIAHAGGDATGLEVERALIAAVRADPAVEVLENALVLDLLMDQAGRAVGATLHVLGAGSQDGVGAVTARAIVLATGGMGQIFASTTNPAVSTGDGVALALRAGAVVTDLEFVQFHPTALWLPSPEAGQQPLVSEALRGEGALLVDAAGRRVMRDVHPLADLAPRDVVAKQMSRVMAEQGVDHLYLDARHLGAQTLLRRFPTITARCREAGVDPVTAPIPVAPTAHFASGGVRTDLWGRTSVPGLYACGEVACTGVHGANRLASNSLLEGLVFAARIAQHISEQDTSSWDGSPDPSASPLDGAAAVIGVPAGARGRGLTDPTERGDLTRAMTDGAGVLRSAESLRATGKMLAGLGDLRVSGATVTAGPAAWEMTNLRMVATALVAAAQMRTETRGCHWREDFADRDDEHWSGHVLTRLDPEGELILTYEAPPRPAEAGSATSVSPWARQSRPTSDSAAAAASSRLRSA</sequence>
<comment type="pathway">
    <text evidence="2 14">Cofactor biosynthesis; NAD(+) biosynthesis; iminoaspartate from L-aspartate (oxidase route): step 1/1.</text>
</comment>
<dbReference type="SUPFAM" id="SSF51905">
    <property type="entry name" value="FAD/NAD(P)-binding domain"/>
    <property type="match status" value="1"/>
</dbReference>
<evidence type="ECO:0000313" key="18">
    <source>
        <dbReference type="EMBL" id="CUU57752.1"/>
    </source>
</evidence>
<evidence type="ECO:0000256" key="15">
    <source>
        <dbReference type="SAM" id="MobiDB-lite"/>
    </source>
</evidence>
<keyword evidence="19" id="KW-1185">Reference proteome</keyword>
<feature type="domain" description="Fumarate reductase/succinate dehydrogenase flavoprotein-like C-terminal" evidence="17">
    <location>
        <begin position="460"/>
        <end position="564"/>
    </location>
</feature>
<evidence type="ECO:0000256" key="7">
    <source>
        <dbReference type="ARBA" id="ARBA00022642"/>
    </source>
</evidence>
<dbReference type="Gene3D" id="3.90.700.10">
    <property type="entry name" value="Succinate dehydrogenase/fumarate reductase flavoprotein, catalytic domain"/>
    <property type="match status" value="1"/>
</dbReference>
<organism evidence="18 19">
    <name type="scientific">Parafrankia irregularis</name>
    <dbReference type="NCBI Taxonomy" id="795642"/>
    <lineage>
        <taxon>Bacteria</taxon>
        <taxon>Bacillati</taxon>
        <taxon>Actinomycetota</taxon>
        <taxon>Actinomycetes</taxon>
        <taxon>Frankiales</taxon>
        <taxon>Frankiaceae</taxon>
        <taxon>Parafrankia</taxon>
    </lineage>
</organism>
<comment type="cofactor">
    <cofactor evidence="1 14">
        <name>FAD</name>
        <dbReference type="ChEBI" id="CHEBI:57692"/>
    </cofactor>
</comment>
<evidence type="ECO:0000256" key="13">
    <source>
        <dbReference type="PIRSR" id="PIRSR000171-1"/>
    </source>
</evidence>
<comment type="catalytic activity">
    <reaction evidence="11">
        <text>L-aspartate + O2 = iminosuccinate + H2O2</text>
        <dbReference type="Rhea" id="RHEA:25876"/>
        <dbReference type="ChEBI" id="CHEBI:15379"/>
        <dbReference type="ChEBI" id="CHEBI:16240"/>
        <dbReference type="ChEBI" id="CHEBI:29991"/>
        <dbReference type="ChEBI" id="CHEBI:77875"/>
        <dbReference type="EC" id="1.4.3.16"/>
    </reaction>
    <physiologicalReaction direction="left-to-right" evidence="11">
        <dbReference type="Rhea" id="RHEA:25877"/>
    </physiologicalReaction>
</comment>
<dbReference type="GO" id="GO:0005737">
    <property type="term" value="C:cytoplasm"/>
    <property type="evidence" value="ECO:0007669"/>
    <property type="project" value="UniProtKB-SubCell"/>
</dbReference>
<dbReference type="InterPro" id="IPR036188">
    <property type="entry name" value="FAD/NAD-bd_sf"/>
</dbReference>
<comment type="similarity">
    <text evidence="3 14">Belongs to the FAD-dependent oxidoreductase 2 family. NadB subfamily.</text>
</comment>
<dbReference type="Pfam" id="PF02910">
    <property type="entry name" value="Succ_DH_flav_C"/>
    <property type="match status" value="1"/>
</dbReference>
<dbReference type="InterPro" id="IPR005288">
    <property type="entry name" value="NadB"/>
</dbReference>
<dbReference type="EMBL" id="FAOZ01000014">
    <property type="protein sequence ID" value="CUU57752.1"/>
    <property type="molecule type" value="Genomic_DNA"/>
</dbReference>
<comment type="function">
    <text evidence="10">Catalyzes the oxidation of L-aspartate to iminoaspartate, the first step in the de novo biosynthesis of NAD(+).</text>
</comment>
<dbReference type="FunFam" id="3.90.700.10:FF:000002">
    <property type="entry name" value="L-aspartate oxidase"/>
    <property type="match status" value="1"/>
</dbReference>
<feature type="active site" description="Proton acceptor" evidence="13">
    <location>
        <position position="300"/>
    </location>
</feature>
<keyword evidence="7 14" id="KW-0662">Pyridine nucleotide biosynthesis</keyword>
<dbReference type="InterPro" id="IPR037099">
    <property type="entry name" value="Fum_R/Succ_DH_flav-like_C_sf"/>
</dbReference>
<evidence type="ECO:0000256" key="11">
    <source>
        <dbReference type="ARBA" id="ARBA00048305"/>
    </source>
</evidence>
<keyword evidence="9 14" id="KW-0560">Oxidoreductase</keyword>
<dbReference type="PIRSF" id="PIRSF000171">
    <property type="entry name" value="SDHA_APRA_LASPO"/>
    <property type="match status" value="1"/>
</dbReference>
<feature type="region of interest" description="Disordered" evidence="15">
    <location>
        <begin position="446"/>
        <end position="468"/>
    </location>
</feature>
<dbReference type="Gene3D" id="3.50.50.60">
    <property type="entry name" value="FAD/NAD(P)-binding domain"/>
    <property type="match status" value="1"/>
</dbReference>
<dbReference type="NCBIfam" id="NF005867">
    <property type="entry name" value="PRK07804.1"/>
    <property type="match status" value="1"/>
</dbReference>
<evidence type="ECO:0000256" key="5">
    <source>
        <dbReference type="ARBA" id="ARBA00021901"/>
    </source>
</evidence>
<dbReference type="NCBIfam" id="TIGR00551">
    <property type="entry name" value="nadB"/>
    <property type="match status" value="1"/>
</dbReference>
<dbReference type="InterPro" id="IPR003953">
    <property type="entry name" value="FAD-dep_OxRdtase_2_FAD-bd"/>
</dbReference>
<evidence type="ECO:0000256" key="2">
    <source>
        <dbReference type="ARBA" id="ARBA00004950"/>
    </source>
</evidence>
<evidence type="ECO:0000256" key="10">
    <source>
        <dbReference type="ARBA" id="ARBA00029426"/>
    </source>
</evidence>
<dbReference type="GO" id="GO:0034628">
    <property type="term" value="P:'de novo' NAD+ biosynthetic process from L-aspartate"/>
    <property type="evidence" value="ECO:0007669"/>
    <property type="project" value="TreeGrafter"/>
</dbReference>
<evidence type="ECO:0000256" key="3">
    <source>
        <dbReference type="ARBA" id="ARBA00008562"/>
    </source>
</evidence>
<dbReference type="GO" id="GO:0033765">
    <property type="term" value="F:steroid dehydrogenase activity, acting on the CH-CH group of donors"/>
    <property type="evidence" value="ECO:0007669"/>
    <property type="project" value="UniProtKB-ARBA"/>
</dbReference>
<evidence type="ECO:0000313" key="19">
    <source>
        <dbReference type="Proteomes" id="UP000198802"/>
    </source>
</evidence>
<dbReference type="Pfam" id="PF00890">
    <property type="entry name" value="FAD_binding_2"/>
    <property type="match status" value="1"/>
</dbReference>
<feature type="region of interest" description="Disordered" evidence="15">
    <location>
        <begin position="564"/>
        <end position="603"/>
    </location>
</feature>
<evidence type="ECO:0000256" key="8">
    <source>
        <dbReference type="ARBA" id="ARBA00022827"/>
    </source>
</evidence>
<feature type="domain" description="FAD-dependent oxidoreductase 2 FAD-binding" evidence="16">
    <location>
        <begin position="20"/>
        <end position="402"/>
    </location>
</feature>
<accession>A0A0S4QSB7</accession>
<dbReference type="PRINTS" id="PR00368">
    <property type="entry name" value="FADPNR"/>
</dbReference>